<reference evidence="1 2" key="1">
    <citation type="submission" date="2014-10" db="EMBL/GenBank/DDBJ databases">
        <title>Draft genome of the hookworm Ancylostoma caninum.</title>
        <authorList>
            <person name="Mitreva M."/>
        </authorList>
    </citation>
    <scope>NUCLEOTIDE SEQUENCE [LARGE SCALE GENOMIC DNA]</scope>
    <source>
        <strain evidence="1 2">Baltimore</strain>
    </source>
</reference>
<accession>A0A368GX79</accession>
<evidence type="ECO:0000313" key="1">
    <source>
        <dbReference type="EMBL" id="RCN48934.1"/>
    </source>
</evidence>
<dbReference type="AlphaFoldDB" id="A0A368GX79"/>
<keyword evidence="2" id="KW-1185">Reference proteome</keyword>
<gene>
    <name evidence="1" type="ORF">ANCCAN_05043</name>
</gene>
<name>A0A368GX79_ANCCA</name>
<evidence type="ECO:0000313" key="2">
    <source>
        <dbReference type="Proteomes" id="UP000252519"/>
    </source>
</evidence>
<sequence length="107" mass="12833">MVNFYIVLDSLRTIVDIWRKVKLEKLLSFVRPAAISVVFRGFHRSWFRSFAVLLAEFHWLRFVSDITFQRRLWMWNSVGDVSMVAALPERWKKLAHLLLNFICIHLL</sequence>
<comment type="caution">
    <text evidence="1">The sequence shown here is derived from an EMBL/GenBank/DDBJ whole genome shotgun (WGS) entry which is preliminary data.</text>
</comment>
<proteinExistence type="predicted"/>
<dbReference type="Proteomes" id="UP000252519">
    <property type="component" value="Unassembled WGS sequence"/>
</dbReference>
<protein>
    <submittedName>
        <fullName evidence="1">Uncharacterized protein</fullName>
    </submittedName>
</protein>
<organism evidence="1 2">
    <name type="scientific">Ancylostoma caninum</name>
    <name type="common">Dog hookworm</name>
    <dbReference type="NCBI Taxonomy" id="29170"/>
    <lineage>
        <taxon>Eukaryota</taxon>
        <taxon>Metazoa</taxon>
        <taxon>Ecdysozoa</taxon>
        <taxon>Nematoda</taxon>
        <taxon>Chromadorea</taxon>
        <taxon>Rhabditida</taxon>
        <taxon>Rhabditina</taxon>
        <taxon>Rhabditomorpha</taxon>
        <taxon>Strongyloidea</taxon>
        <taxon>Ancylostomatidae</taxon>
        <taxon>Ancylostomatinae</taxon>
        <taxon>Ancylostoma</taxon>
    </lineage>
</organism>
<dbReference type="EMBL" id="JOJR01000041">
    <property type="protein sequence ID" value="RCN48934.1"/>
    <property type="molecule type" value="Genomic_DNA"/>
</dbReference>